<dbReference type="SUPFAM" id="SSF54862">
    <property type="entry name" value="4Fe-4S ferredoxins"/>
    <property type="match status" value="1"/>
</dbReference>
<feature type="binding site" evidence="12">
    <location>
        <position position="757"/>
    </location>
    <ligand>
        <name>[4Fe-4S] cluster</name>
        <dbReference type="ChEBI" id="CHEBI:49883"/>
        <label>2</label>
    </ligand>
</feature>
<dbReference type="PROSITE" id="PS00198">
    <property type="entry name" value="4FE4S_FER_1"/>
    <property type="match status" value="2"/>
</dbReference>
<keyword evidence="4 12" id="KW-0479">Metal-binding</keyword>
<dbReference type="InterPro" id="IPR017896">
    <property type="entry name" value="4Fe4S_Fe-S-bd"/>
</dbReference>
<dbReference type="InterPro" id="IPR019752">
    <property type="entry name" value="Pyrv/ketoisovalerate_OxRed_cat"/>
</dbReference>
<feature type="binding site" evidence="12">
    <location>
        <position position="820"/>
    </location>
    <ligand>
        <name>[4Fe-4S] cluster</name>
        <dbReference type="ChEBI" id="CHEBI:49883"/>
        <label>3</label>
    </ligand>
</feature>
<dbReference type="InterPro" id="IPR002880">
    <property type="entry name" value="Pyrv_Fd/Flavodoxin_OxRdtase_N"/>
</dbReference>
<dbReference type="GO" id="GO:0030976">
    <property type="term" value="F:thiamine pyrophosphate binding"/>
    <property type="evidence" value="ECO:0007669"/>
    <property type="project" value="InterPro"/>
</dbReference>
<sequence length="1205" mass="131829">MKKQILDGCTAAAHVAFALSDVATIYPITPIASMGETAQKWGLAGRRNLMGQALEVKEMESELGAAGAVHGAAAAGALATTFTASQGLMLMIPNMYKISGELLPVVFHVGCRSLATHALSIFGDHQDVMACRATGFTMLASASVQETMDLALVAHLAAIEGSLPVLHFFDGWRTSSEMDTIDVIDYEDMRPLVNWDKVNEFRRKAMNPEHPGQRGSAQNPDVYFQNREASNRFYDAFPAIVQSCMDKVANLTGRSYHLVDYYGAPDADRVIVAIGSATEVVSETVDYLNREKGYKTGVIKIHLYRPFPVEAFRKSLPDSVKTIAVLDRTKEPGAQHEPLCEDVMSALYNTSRSSDIRIIGGRYGLSSKEFDPAMVKAVFDEMAKDNPKNPFTVGINDDVTNLSLDVTDNIETDVASQTFQSILYAIGNDGTVGGTKQAAEIIGNSPGLYAQAYFSYSAKKSGGYTISQLRIGRQPVISAYGINGADYVGCHKASYVNRFSMLDKIKEGGTFVLNSPWTPKQMCERLPLDMRRTIAEKKLKFYNIDADSIAAQCGLGTRINMPMQTVFLYLTNIILFDESLGALKEQIKKTYIHEGGDVVEKNLKAVSLTINALHRVNYGEMSEWLTKPENTTKRELRFATPQLEAFIKNIHTPCIKGHGDMIPVSALDPAGILPMGTTAYEHRRIATRVPVWDADKCVECMECSLVCPHAAIRPFILSAQEAANAPENFKMKDAHGSPALNGYKFHIQNYPEDCLGCSSCSIICPGHALTMTPLEEVLETEIPLLEWAKTNVSLKDNLLARTTVNGSQLQQPCLEFSGACAGCGETPYVKLLTQLFGERLLIANATGCSSIWGANFPSNAYCTNPQGKGPAWGNSLFEDNGEYGYGMLVAVEQRRRRIAGLVKELIDNPDTLPYLRQPLEAWYSAKDDPELSAETGEQLKSMLTPVKDMNPAYSRLLEDADMFGKKSVWCIGGDGWAYDIGFAGLDHVLASGEPIKILVMDTECYSNTGGQTSKATPRSAVAKYSPEGKRVAKKELGRMMMTYGSVYVASISLGANYQQAIDALSEAERYPGPAIVIAYCPCLTHGIRPGLGHSIVEQRRAVESGYWPLYRFNPEAYAKGEKALSIDQAIPGTDNSGSNGSSSLTASPSYPNSEPVRNVEEYVMNEDRYADLSMTDPQEAGILRPKLQQDCNRNLDALRSLAGQK</sequence>
<feature type="region of interest" description="Disordered" evidence="13">
    <location>
        <begin position="1128"/>
        <end position="1155"/>
    </location>
</feature>
<dbReference type="SMART" id="SM00890">
    <property type="entry name" value="EKR"/>
    <property type="match status" value="1"/>
</dbReference>
<feature type="binding site" evidence="12">
    <location>
        <position position="703"/>
    </location>
    <ligand>
        <name>[4Fe-4S] cluster</name>
        <dbReference type="ChEBI" id="CHEBI:49883"/>
        <label>1</label>
    </ligand>
</feature>
<dbReference type="Proteomes" id="UP000297149">
    <property type="component" value="Chromosome"/>
</dbReference>
<evidence type="ECO:0000256" key="2">
    <source>
        <dbReference type="ARBA" id="ARBA00022448"/>
    </source>
</evidence>
<evidence type="ECO:0000256" key="4">
    <source>
        <dbReference type="ARBA" id="ARBA00022723"/>
    </source>
</evidence>
<gene>
    <name evidence="15" type="primary">nifJ</name>
    <name evidence="15" type="ORF">E7747_14070</name>
</gene>
<dbReference type="Gene3D" id="3.30.70.20">
    <property type="match status" value="1"/>
</dbReference>
<dbReference type="Gene3D" id="3.40.50.920">
    <property type="match status" value="1"/>
</dbReference>
<feature type="binding site" evidence="10">
    <location>
        <position position="825"/>
    </location>
    <ligand>
        <name>thiamine diphosphate</name>
        <dbReference type="ChEBI" id="CHEBI:58937"/>
    </ligand>
</feature>
<feature type="binding site" evidence="12">
    <location>
        <position position="697"/>
    </location>
    <ligand>
        <name>[4Fe-4S] cluster</name>
        <dbReference type="ChEBI" id="CHEBI:49883"/>
        <label>1</label>
    </ligand>
</feature>
<evidence type="ECO:0000256" key="1">
    <source>
        <dbReference type="ARBA" id="ARBA00009032"/>
    </source>
</evidence>
<feature type="binding site" evidence="12">
    <location>
        <position position="764"/>
    </location>
    <ligand>
        <name>[4Fe-4S] cluster</name>
        <dbReference type="ChEBI" id="CHEBI:49883"/>
        <label>1</label>
    </ligand>
</feature>
<organism evidence="15 16">
    <name type="scientific">Duncaniella dubosii</name>
    <dbReference type="NCBI Taxonomy" id="2518971"/>
    <lineage>
        <taxon>Bacteria</taxon>
        <taxon>Pseudomonadati</taxon>
        <taxon>Bacteroidota</taxon>
        <taxon>Bacteroidia</taxon>
        <taxon>Bacteroidales</taxon>
        <taxon>Muribaculaceae</taxon>
        <taxon>Duncaniella</taxon>
    </lineage>
</organism>
<dbReference type="SUPFAM" id="SSF52922">
    <property type="entry name" value="TK C-terminal domain-like"/>
    <property type="match status" value="1"/>
</dbReference>
<keyword evidence="15" id="KW-0670">Pyruvate</keyword>
<dbReference type="InterPro" id="IPR011766">
    <property type="entry name" value="TPP_enzyme_TPP-bd"/>
</dbReference>
<proteinExistence type="inferred from homology"/>
<feature type="binding site" evidence="12">
    <location>
        <position position="700"/>
    </location>
    <ligand>
        <name>[4Fe-4S] cluster</name>
        <dbReference type="ChEBI" id="CHEBI:49883"/>
        <label>1</label>
    </ligand>
</feature>
<feature type="binding site" evidence="12">
    <location>
        <position position="760"/>
    </location>
    <ligand>
        <name>[4Fe-4S] cluster</name>
        <dbReference type="ChEBI" id="CHEBI:49883"/>
        <label>2</label>
    </ligand>
</feature>
<feature type="site" description="Important for catalytic activity" evidence="11">
    <location>
        <position position="112"/>
    </location>
</feature>
<dbReference type="PIRSF" id="PIRSF000159">
    <property type="entry name" value="NifJ"/>
    <property type="match status" value="1"/>
</dbReference>
<dbReference type="InterPro" id="IPR017900">
    <property type="entry name" value="4Fe4S_Fe_S_CS"/>
</dbReference>
<dbReference type="PANTHER" id="PTHR32154:SF0">
    <property type="entry name" value="PYRUVATE-FLAVODOXIN OXIDOREDUCTASE-RELATED"/>
    <property type="match status" value="1"/>
</dbReference>
<dbReference type="InterPro" id="IPR009014">
    <property type="entry name" value="Transketo_C/PFOR_II"/>
</dbReference>
<evidence type="ECO:0000256" key="11">
    <source>
        <dbReference type="PIRSR" id="PIRSR000159-2"/>
    </source>
</evidence>
<feature type="binding site" evidence="10">
    <location>
        <position position="62"/>
    </location>
    <ligand>
        <name>thiamine diphosphate</name>
        <dbReference type="ChEBI" id="CHEBI:58937"/>
    </ligand>
</feature>
<dbReference type="Pfam" id="PF17147">
    <property type="entry name" value="PFOR_II"/>
    <property type="match status" value="1"/>
</dbReference>
<feature type="site" description="Important for catalytic activity" evidence="11">
    <location>
        <position position="62"/>
    </location>
</feature>
<feature type="binding site" evidence="12">
    <location>
        <position position="754"/>
    </location>
    <ligand>
        <name>[4Fe-4S] cluster</name>
        <dbReference type="ChEBI" id="CHEBI:49883"/>
        <label>2</label>
    </ligand>
</feature>
<keyword evidence="3 12" id="KW-0004">4Fe-4S</keyword>
<dbReference type="InterPro" id="IPR050722">
    <property type="entry name" value="Pyruvate:ferred/Flavod_OxRd"/>
</dbReference>
<dbReference type="CDD" id="cd07034">
    <property type="entry name" value="TPP_PYR_PFOR_IOR-alpha_like"/>
    <property type="match status" value="1"/>
</dbReference>
<dbReference type="GO" id="GO:0044281">
    <property type="term" value="P:small molecule metabolic process"/>
    <property type="evidence" value="ECO:0007669"/>
    <property type="project" value="UniProtKB-ARBA"/>
</dbReference>
<evidence type="ECO:0000313" key="16">
    <source>
        <dbReference type="Proteomes" id="UP000297149"/>
    </source>
</evidence>
<comment type="cofactor">
    <cofactor evidence="12">
        <name>[4Fe-4S] cluster</name>
        <dbReference type="ChEBI" id="CHEBI:49883"/>
    </cofactor>
    <text evidence="12">Binds 3 [4Fe-4S] clusters per subunit.</text>
</comment>
<dbReference type="SUPFAM" id="SSF52518">
    <property type="entry name" value="Thiamin diphosphate-binding fold (THDP-binding)"/>
    <property type="match status" value="2"/>
</dbReference>
<name>A0A4P7W5I6_9BACT</name>
<dbReference type="SUPFAM" id="SSF53323">
    <property type="entry name" value="Pyruvate-ferredoxin oxidoreductase, PFOR, domain III"/>
    <property type="match status" value="1"/>
</dbReference>
<evidence type="ECO:0000256" key="6">
    <source>
        <dbReference type="ARBA" id="ARBA00023002"/>
    </source>
</evidence>
<evidence type="ECO:0000256" key="7">
    <source>
        <dbReference type="ARBA" id="ARBA00023004"/>
    </source>
</evidence>
<dbReference type="NCBIfam" id="TIGR02176">
    <property type="entry name" value="pyruv_ox_red"/>
    <property type="match status" value="1"/>
</dbReference>
<evidence type="ECO:0000259" key="14">
    <source>
        <dbReference type="PROSITE" id="PS51379"/>
    </source>
</evidence>
<dbReference type="FunFam" id="3.40.50.970:FF:000012">
    <property type="entry name" value="Pyruvate:ferredoxin (Flavodoxin) oxidoreductase"/>
    <property type="match status" value="1"/>
</dbReference>
<dbReference type="Gene3D" id="3.40.50.970">
    <property type="match status" value="2"/>
</dbReference>
<feature type="binding site" evidence="10">
    <location>
        <begin position="1002"/>
        <end position="1007"/>
    </location>
    <ligand>
        <name>thiamine diphosphate</name>
        <dbReference type="ChEBI" id="CHEBI:58937"/>
    </ligand>
</feature>
<dbReference type="InterPro" id="IPR029061">
    <property type="entry name" value="THDP-binding"/>
</dbReference>
<evidence type="ECO:0000256" key="13">
    <source>
        <dbReference type="SAM" id="MobiDB-lite"/>
    </source>
</evidence>
<dbReference type="Pfam" id="PF01558">
    <property type="entry name" value="POR"/>
    <property type="match status" value="1"/>
</dbReference>
<dbReference type="KEGG" id="ddb:E7747_14070"/>
<dbReference type="InterPro" id="IPR019456">
    <property type="entry name" value="Pyrv-flavodox_OxRtase_EKR"/>
</dbReference>
<feature type="domain" description="4Fe-4S ferredoxin-type" evidence="14">
    <location>
        <begin position="743"/>
        <end position="774"/>
    </location>
</feature>
<feature type="binding site" evidence="10">
    <location>
        <position position="848"/>
    </location>
    <ligand>
        <name>thiamine diphosphate</name>
        <dbReference type="ChEBI" id="CHEBI:58937"/>
    </ligand>
</feature>
<dbReference type="FunFam" id="3.40.50.920:FF:000007">
    <property type="entry name" value="Pyruvate:ferredoxin (Flavodoxin) oxidoreductase"/>
    <property type="match status" value="1"/>
</dbReference>
<dbReference type="GO" id="GO:0051539">
    <property type="term" value="F:4 iron, 4 sulfur cluster binding"/>
    <property type="evidence" value="ECO:0007669"/>
    <property type="project" value="UniProtKB-KW"/>
</dbReference>
<reference evidence="16" key="1">
    <citation type="submission" date="2019-02" db="EMBL/GenBank/DDBJ databases">
        <title>Isolation and identification of novel species under the genus Muribaculum.</title>
        <authorList>
            <person name="Miyake S."/>
            <person name="Ding Y."/>
            <person name="Low A."/>
            <person name="Soh M."/>
            <person name="Seedorf H."/>
        </authorList>
    </citation>
    <scope>NUCLEOTIDE SEQUENCE [LARGE SCALE GENOMIC DNA]</scope>
    <source>
        <strain evidence="16">H5</strain>
    </source>
</reference>
<evidence type="ECO:0000256" key="12">
    <source>
        <dbReference type="PIRSR" id="PIRSR000159-50"/>
    </source>
</evidence>
<feature type="binding site" evidence="12">
    <location>
        <position position="707"/>
    </location>
    <ligand>
        <name>[4Fe-4S] cluster</name>
        <dbReference type="ChEBI" id="CHEBI:49883"/>
        <label>2</label>
    </ligand>
</feature>
<comment type="similarity">
    <text evidence="1 9">Belongs to the pyruvate:ferredoxin/flavodoxin oxidoreductase family.</text>
</comment>
<dbReference type="PROSITE" id="PS51379">
    <property type="entry name" value="4FE4S_FER_2"/>
    <property type="match status" value="2"/>
</dbReference>
<dbReference type="InterPro" id="IPR037112">
    <property type="entry name" value="Pyrv-flavodox_OxR_EKR_sf"/>
</dbReference>
<evidence type="ECO:0000256" key="5">
    <source>
        <dbReference type="ARBA" id="ARBA00022982"/>
    </source>
</evidence>
<keyword evidence="7 12" id="KW-0408">Iron</keyword>
<accession>A0A4P7W5I6</accession>
<feature type="binding site" evidence="10">
    <location>
        <begin position="973"/>
        <end position="976"/>
    </location>
    <ligand>
        <name>thiamine diphosphate</name>
        <dbReference type="ChEBI" id="CHEBI:58937"/>
    </ligand>
</feature>
<dbReference type="GO" id="GO:0005506">
    <property type="term" value="F:iron ion binding"/>
    <property type="evidence" value="ECO:0007669"/>
    <property type="project" value="InterPro"/>
</dbReference>
<dbReference type="InterPro" id="IPR033412">
    <property type="entry name" value="PFOR_II"/>
</dbReference>
<feature type="binding site" evidence="10">
    <location>
        <position position="112"/>
    </location>
    <ligand>
        <name>pyruvate</name>
        <dbReference type="ChEBI" id="CHEBI:15361"/>
    </ligand>
</feature>
<protein>
    <submittedName>
        <fullName evidence="15">Pyruvate:ferredoxin (Flavodoxin) oxidoreductase</fullName>
    </submittedName>
</protein>
<evidence type="ECO:0000256" key="8">
    <source>
        <dbReference type="ARBA" id="ARBA00023014"/>
    </source>
</evidence>
<dbReference type="GO" id="GO:0006979">
    <property type="term" value="P:response to oxidative stress"/>
    <property type="evidence" value="ECO:0007669"/>
    <property type="project" value="TreeGrafter"/>
</dbReference>
<dbReference type="InterPro" id="IPR002869">
    <property type="entry name" value="Pyrv_flavodox_OxRed_cen"/>
</dbReference>
<dbReference type="Pfam" id="PF10371">
    <property type="entry name" value="EKR"/>
    <property type="match status" value="1"/>
</dbReference>
<evidence type="ECO:0000313" key="15">
    <source>
        <dbReference type="EMBL" id="QCD43296.1"/>
    </source>
</evidence>
<evidence type="ECO:0000256" key="3">
    <source>
        <dbReference type="ARBA" id="ARBA00022485"/>
    </source>
</evidence>
<dbReference type="GO" id="GO:0022900">
    <property type="term" value="P:electron transport chain"/>
    <property type="evidence" value="ECO:0007669"/>
    <property type="project" value="InterPro"/>
</dbReference>
<dbReference type="Pfam" id="PF01855">
    <property type="entry name" value="POR_N"/>
    <property type="match status" value="1"/>
</dbReference>
<feature type="binding site" evidence="10">
    <location>
        <position position="29"/>
    </location>
    <ligand>
        <name>pyruvate</name>
        <dbReference type="ChEBI" id="CHEBI:15361"/>
    </ligand>
</feature>
<dbReference type="Gene3D" id="4.10.780.10">
    <property type="entry name" value="Pyruvate-flavodoxin oxidoreductase, EKR domain"/>
    <property type="match status" value="1"/>
</dbReference>
<feature type="site" description="Important for catalytic activity" evidence="11">
    <location>
        <position position="1007"/>
    </location>
</feature>
<dbReference type="Pfam" id="PF12837">
    <property type="entry name" value="Fer4_6"/>
    <property type="match status" value="1"/>
</dbReference>
<dbReference type="RefSeq" id="WP_136416632.1">
    <property type="nucleotide sequence ID" value="NZ_CP039396.1"/>
</dbReference>
<keyword evidence="16" id="KW-1185">Reference proteome</keyword>
<evidence type="ECO:0000256" key="10">
    <source>
        <dbReference type="PIRSR" id="PIRSR000159-1"/>
    </source>
</evidence>
<feature type="binding site" evidence="12">
    <location>
        <position position="1082"/>
    </location>
    <ligand>
        <name>[4Fe-4S] cluster</name>
        <dbReference type="ChEBI" id="CHEBI:49883"/>
        <label>3</label>
    </ligand>
</feature>
<dbReference type="PANTHER" id="PTHR32154">
    <property type="entry name" value="PYRUVATE-FLAVODOXIN OXIDOREDUCTASE-RELATED"/>
    <property type="match status" value="1"/>
</dbReference>
<dbReference type="Pfam" id="PF02775">
    <property type="entry name" value="TPP_enzyme_C"/>
    <property type="match status" value="1"/>
</dbReference>
<feature type="domain" description="4Fe-4S ferredoxin-type" evidence="14">
    <location>
        <begin position="688"/>
        <end position="717"/>
    </location>
</feature>
<evidence type="ECO:0000256" key="9">
    <source>
        <dbReference type="PIRNR" id="PIRNR000159"/>
    </source>
</evidence>
<dbReference type="AlphaFoldDB" id="A0A4P7W5I6"/>
<dbReference type="EMBL" id="CP039396">
    <property type="protein sequence ID" value="QCD43296.1"/>
    <property type="molecule type" value="Genomic_DNA"/>
</dbReference>
<keyword evidence="8 12" id="KW-0411">Iron-sulfur</keyword>
<dbReference type="InterPro" id="IPR011895">
    <property type="entry name" value="Pyrv_flavodox_OxRed"/>
</dbReference>
<dbReference type="GO" id="GO:0016903">
    <property type="term" value="F:oxidoreductase activity, acting on the aldehyde or oxo group of donors"/>
    <property type="evidence" value="ECO:0007669"/>
    <property type="project" value="InterPro"/>
</dbReference>
<keyword evidence="2 9" id="KW-0813">Transport</keyword>
<dbReference type="Gene3D" id="3.40.920.10">
    <property type="entry name" value="Pyruvate-ferredoxin oxidoreductase, PFOR, domain III"/>
    <property type="match status" value="1"/>
</dbReference>
<feature type="binding site" evidence="12">
    <location>
        <position position="823"/>
    </location>
    <ligand>
        <name>[4Fe-4S] cluster</name>
        <dbReference type="ChEBI" id="CHEBI:49883"/>
        <label>3</label>
    </ligand>
</feature>
<feature type="binding site" evidence="12">
    <location>
        <position position="848"/>
    </location>
    <ligand>
        <name>[4Fe-4S] cluster</name>
        <dbReference type="ChEBI" id="CHEBI:49883"/>
        <label>3</label>
    </ligand>
</feature>
<feature type="site" description="Important for catalytic activity" evidence="11">
    <location>
        <position position="29"/>
    </location>
</feature>
<keyword evidence="5 9" id="KW-0249">Electron transport</keyword>
<keyword evidence="6 9" id="KW-0560">Oxidoreductase</keyword>